<feature type="transmembrane region" description="Helical" evidence="7">
    <location>
        <begin position="101"/>
        <end position="120"/>
    </location>
</feature>
<dbReference type="OrthoDB" id="3816110at2"/>
<evidence type="ECO:0000256" key="2">
    <source>
        <dbReference type="ARBA" id="ARBA00022475"/>
    </source>
</evidence>
<evidence type="ECO:0000259" key="8">
    <source>
        <dbReference type="Pfam" id="PF13515"/>
    </source>
</evidence>
<feature type="transmembrane region" description="Helical" evidence="7">
    <location>
        <begin position="44"/>
        <end position="62"/>
    </location>
</feature>
<feature type="domain" description="Integral membrane bound transporter" evidence="8">
    <location>
        <begin position="369"/>
        <end position="490"/>
    </location>
</feature>
<evidence type="ECO:0000256" key="5">
    <source>
        <dbReference type="ARBA" id="ARBA00023136"/>
    </source>
</evidence>
<keyword evidence="3 7" id="KW-0812">Transmembrane</keyword>
<dbReference type="PANTHER" id="PTHR30509:SF9">
    <property type="entry name" value="MULTIDRUG RESISTANCE PROTEIN MDTO"/>
    <property type="match status" value="1"/>
</dbReference>
<organism evidence="9 10">
    <name type="scientific">Roseibium marinum</name>
    <dbReference type="NCBI Taxonomy" id="281252"/>
    <lineage>
        <taxon>Bacteria</taxon>
        <taxon>Pseudomonadati</taxon>
        <taxon>Pseudomonadota</taxon>
        <taxon>Alphaproteobacteria</taxon>
        <taxon>Hyphomicrobiales</taxon>
        <taxon>Stappiaceae</taxon>
        <taxon>Roseibium</taxon>
    </lineage>
</organism>
<feature type="transmembrane region" description="Helical" evidence="7">
    <location>
        <begin position="452"/>
        <end position="473"/>
    </location>
</feature>
<feature type="transmembrane region" description="Helical" evidence="7">
    <location>
        <begin position="479"/>
        <end position="497"/>
    </location>
</feature>
<dbReference type="AlphaFoldDB" id="A0A2S3UX58"/>
<evidence type="ECO:0000256" key="6">
    <source>
        <dbReference type="ARBA" id="ARBA00043993"/>
    </source>
</evidence>
<feature type="transmembrane region" description="Helical" evidence="7">
    <location>
        <begin position="381"/>
        <end position="399"/>
    </location>
</feature>
<keyword evidence="10" id="KW-1185">Reference proteome</keyword>
<keyword evidence="5 7" id="KW-0472">Membrane</keyword>
<dbReference type="RefSeq" id="WP_103222240.1">
    <property type="nucleotide sequence ID" value="NZ_PPCN01000003.1"/>
</dbReference>
<reference evidence="9 10" key="1">
    <citation type="submission" date="2018-01" db="EMBL/GenBank/DDBJ databases">
        <title>Genomic Encyclopedia of Archaeal and Bacterial Type Strains, Phase II (KMG-II): from individual species to whole genera.</title>
        <authorList>
            <person name="Goeker M."/>
        </authorList>
    </citation>
    <scope>NUCLEOTIDE SEQUENCE [LARGE SCALE GENOMIC DNA]</scope>
    <source>
        <strain evidence="9 10">DSM 17023</strain>
    </source>
</reference>
<dbReference type="PANTHER" id="PTHR30509">
    <property type="entry name" value="P-HYDROXYBENZOIC ACID EFFLUX PUMP SUBUNIT-RELATED"/>
    <property type="match status" value="1"/>
</dbReference>
<comment type="similarity">
    <text evidence="6">Belongs to the YccS/YhfK family.</text>
</comment>
<dbReference type="Pfam" id="PF13515">
    <property type="entry name" value="FUSC_2"/>
    <property type="match status" value="1"/>
</dbReference>
<proteinExistence type="inferred from homology"/>
<comment type="caution">
    <text evidence="9">The sequence shown here is derived from an EMBL/GenBank/DDBJ whole genome shotgun (WGS) entry which is preliminary data.</text>
</comment>
<feature type="transmembrane region" description="Helical" evidence="7">
    <location>
        <begin position="357"/>
        <end position="375"/>
    </location>
</feature>
<dbReference type="Proteomes" id="UP000236959">
    <property type="component" value="Unassembled WGS sequence"/>
</dbReference>
<feature type="transmembrane region" description="Helical" evidence="7">
    <location>
        <begin position="406"/>
        <end position="423"/>
    </location>
</feature>
<feature type="transmembrane region" description="Helical" evidence="7">
    <location>
        <begin position="74"/>
        <end position="95"/>
    </location>
</feature>
<keyword evidence="2" id="KW-1003">Cell membrane</keyword>
<dbReference type="InterPro" id="IPR049453">
    <property type="entry name" value="Memb_transporter_dom"/>
</dbReference>
<accession>A0A2S3UX58</accession>
<evidence type="ECO:0000313" key="10">
    <source>
        <dbReference type="Proteomes" id="UP000236959"/>
    </source>
</evidence>
<feature type="transmembrane region" description="Helical" evidence="7">
    <location>
        <begin position="127"/>
        <end position="143"/>
    </location>
</feature>
<evidence type="ECO:0000256" key="1">
    <source>
        <dbReference type="ARBA" id="ARBA00004651"/>
    </source>
</evidence>
<evidence type="ECO:0000256" key="4">
    <source>
        <dbReference type="ARBA" id="ARBA00022989"/>
    </source>
</evidence>
<comment type="subcellular location">
    <subcellularLocation>
        <location evidence="1">Cell membrane</location>
        <topology evidence="1">Multi-pass membrane protein</topology>
    </subcellularLocation>
</comment>
<dbReference type="EMBL" id="PPCN01000003">
    <property type="protein sequence ID" value="POF32311.1"/>
    <property type="molecule type" value="Genomic_DNA"/>
</dbReference>
<feature type="transmembrane region" description="Helical" evidence="7">
    <location>
        <begin position="149"/>
        <end position="170"/>
    </location>
</feature>
<name>A0A2S3UX58_9HYPH</name>
<protein>
    <submittedName>
        <fullName evidence="9">Fusaric acid resistance family protein</fullName>
    </submittedName>
</protein>
<keyword evidence="4 7" id="KW-1133">Transmembrane helix</keyword>
<evidence type="ECO:0000256" key="7">
    <source>
        <dbReference type="SAM" id="Phobius"/>
    </source>
</evidence>
<gene>
    <name evidence="9" type="ORF">CLV41_103234</name>
</gene>
<evidence type="ECO:0000256" key="3">
    <source>
        <dbReference type="ARBA" id="ARBA00022692"/>
    </source>
</evidence>
<evidence type="ECO:0000313" key="9">
    <source>
        <dbReference type="EMBL" id="POF32311.1"/>
    </source>
</evidence>
<dbReference type="GO" id="GO:0005886">
    <property type="term" value="C:plasma membrane"/>
    <property type="evidence" value="ECO:0007669"/>
    <property type="project" value="UniProtKB-SubCell"/>
</dbReference>
<sequence>MCSGLLRYDPGAIRLARGVDLMLTVIAAAMLAEWLGQFETSVPAIPMAVLAGFAGAFAILFTPVSTRSQEAAGILRMGLIITCVYAIGALAGTLSGSSGPLVLEVLWIGAIAFGFALDGLGGFWQRAGRVIALSWLFVFIFNQPHSHGLWFPVMGAMGTAIAICIRIFLWRPSPERTYMRIEKAFRQAMAEQLERIILSGSVEASANGKSAAQLSSLRAELQLSADLIGQGAAFKRLPPESVVMLQLALEVVRDAASQLTTAGRTWLLHNSGFRETALRLRDDIAHEQKSVPAPLDEDWMQDVGMLSRDDQFQVVRIAQAFRRLSLLLSKYAAPAARSAGAPDEVAAGFWHRLSWRLALQAAVAASVGYGVAAFFDLNHAYWVTLTVIIVLNNSLGATIRKSVQRTLGTAGGVLIALAIDPLLSVYPDIMLTLAVLSIPAIILFFDRNYAIAAGFIGFMVVIGLQTVLHLPVIEFWARIYDTVIGAAVGLGVSWLLFPRRTGQSTHDLATAYLSSCAHFLTRRDGTEGEERAAYASLNETASTLVSTARSYRSEQAPWSCFLSSSNGLDVMVVVLADYIVLYREARTTVLAEAGEGPLDPAIVSPQTLSNVARMDKRVLAEFNAVLEGREKQTDPALAEAWMAAMPETATPGSRIMADWVAMLYYARKVVQCLDSLRQDGMWNKAVTLTGRPDAAA</sequence>
<feature type="transmembrane region" description="Helical" evidence="7">
    <location>
        <begin position="12"/>
        <end position="32"/>
    </location>
</feature>